<dbReference type="SUPFAM" id="SSF54631">
    <property type="entry name" value="CBS-domain pair"/>
    <property type="match status" value="1"/>
</dbReference>
<feature type="transmembrane region" description="Helical" evidence="3">
    <location>
        <begin position="24"/>
        <end position="46"/>
    </location>
</feature>
<dbReference type="InterPro" id="IPR000644">
    <property type="entry name" value="CBS_dom"/>
</dbReference>
<dbReference type="Pfam" id="PF04982">
    <property type="entry name" value="TM_HPP"/>
    <property type="match status" value="1"/>
</dbReference>
<keyword evidence="3" id="KW-0472">Membrane</keyword>
<feature type="transmembrane region" description="Helical" evidence="3">
    <location>
        <begin position="101"/>
        <end position="121"/>
    </location>
</feature>
<dbReference type="Pfam" id="PF00571">
    <property type="entry name" value="CBS"/>
    <property type="match status" value="2"/>
</dbReference>
<comment type="caution">
    <text evidence="5">The sequence shown here is derived from an EMBL/GenBank/DDBJ whole genome shotgun (WGS) entry which is preliminary data.</text>
</comment>
<keyword evidence="3" id="KW-0812">Transmembrane</keyword>
<protein>
    <submittedName>
        <fullName evidence="5">HPP family protein</fullName>
    </submittedName>
</protein>
<organism evidence="5 6">
    <name type="scientific">Stutzerimonas azotifigens</name>
    <dbReference type="NCBI Taxonomy" id="291995"/>
    <lineage>
        <taxon>Bacteria</taxon>
        <taxon>Pseudomonadati</taxon>
        <taxon>Pseudomonadota</taxon>
        <taxon>Gammaproteobacteria</taxon>
        <taxon>Pseudomonadales</taxon>
        <taxon>Pseudomonadaceae</taxon>
        <taxon>Stutzerimonas</taxon>
    </lineage>
</organism>
<reference evidence="5 6" key="1">
    <citation type="submission" date="2020-02" db="EMBL/GenBank/DDBJ databases">
        <title>Synteny-based analysis reveals conserved mechanism for high triclosan tolerance in Pseudomonas, as well as instances of horizontal transfer.</title>
        <authorList>
            <person name="Mcfarland A.G."/>
            <person name="Bertucci H.K."/>
            <person name="Litmann E."/>
            <person name="Shen J."/>
            <person name="Huttenhower C."/>
            <person name="Hartmann E.M."/>
        </authorList>
    </citation>
    <scope>NUCLEOTIDE SEQUENCE [LARGE SCALE GENOMIC DNA]</scope>
    <source>
        <strain evidence="5 6">115A1</strain>
    </source>
</reference>
<dbReference type="PANTHER" id="PTHR43080:SF29">
    <property type="entry name" value="OS02G0818000 PROTEIN"/>
    <property type="match status" value="1"/>
</dbReference>
<dbReference type="InterPro" id="IPR046342">
    <property type="entry name" value="CBS_dom_sf"/>
</dbReference>
<dbReference type="SMART" id="SM00116">
    <property type="entry name" value="CBS"/>
    <property type="match status" value="2"/>
</dbReference>
<feature type="domain" description="CBS" evidence="4">
    <location>
        <begin position="315"/>
        <end position="375"/>
    </location>
</feature>
<dbReference type="InterPro" id="IPR058581">
    <property type="entry name" value="TM_HPP"/>
</dbReference>
<evidence type="ECO:0000256" key="1">
    <source>
        <dbReference type="ARBA" id="ARBA00023122"/>
    </source>
</evidence>
<dbReference type="Gene3D" id="3.10.580.10">
    <property type="entry name" value="CBS-domain"/>
    <property type="match status" value="2"/>
</dbReference>
<sequence>MRDRFISHLKAFCATSFSTRPQEWLRAGSGVVLAMLAVLSADLMLFGPTVSLPLSGPVAASAFLLFVAPSSPFARPWSVFAGSLIATLVGVSVGLAGLDPVLAGALAGGLTLGSLAALRCLHPPGCALGLVAALGGPVLHDLHYTLLLPVGLNAALLIAAALLYNNLTGHTYPKTPTPRENGHHTRDPLPDDRLSFTQADIGQALQDFGEYVDVMPEDLEQLIRQTERYALRRTMGRICAADIMSRDLYHCSTRTSVRQALRALQHHHLRALPVVEKGTGRLLGIITLTDLLRVSRPGLLRLGRLGPTERVGDLMSAPVVSVSGETHMVELVSLLSDRGLHCLPVVDTEQRLMGIVTQTDLVAALYRHWIYHLPGSGQTS</sequence>
<keyword evidence="1 2" id="KW-0129">CBS domain</keyword>
<evidence type="ECO:0000313" key="6">
    <source>
        <dbReference type="Proteomes" id="UP000786387"/>
    </source>
</evidence>
<proteinExistence type="predicted"/>
<dbReference type="PANTHER" id="PTHR43080">
    <property type="entry name" value="CBS DOMAIN-CONTAINING PROTEIN CBSX3, MITOCHONDRIAL"/>
    <property type="match status" value="1"/>
</dbReference>
<dbReference type="PROSITE" id="PS51371">
    <property type="entry name" value="CBS"/>
    <property type="match status" value="2"/>
</dbReference>
<keyword evidence="6" id="KW-1185">Reference proteome</keyword>
<feature type="transmembrane region" description="Helical" evidence="3">
    <location>
        <begin position="77"/>
        <end position="95"/>
    </location>
</feature>
<feature type="domain" description="CBS" evidence="4">
    <location>
        <begin position="244"/>
        <end position="302"/>
    </location>
</feature>
<accession>A0ABR5Z1N4</accession>
<evidence type="ECO:0000256" key="2">
    <source>
        <dbReference type="PROSITE-ProRule" id="PRU00703"/>
    </source>
</evidence>
<feature type="transmembrane region" description="Helical" evidence="3">
    <location>
        <begin position="142"/>
        <end position="164"/>
    </location>
</feature>
<dbReference type="Proteomes" id="UP000786387">
    <property type="component" value="Unassembled WGS sequence"/>
</dbReference>
<dbReference type="EMBL" id="JAAMRF010000005">
    <property type="protein sequence ID" value="MBA1274092.1"/>
    <property type="molecule type" value="Genomic_DNA"/>
</dbReference>
<dbReference type="CDD" id="cd04600">
    <property type="entry name" value="CBS_pair_HPP_assoc"/>
    <property type="match status" value="1"/>
</dbReference>
<keyword evidence="3" id="KW-1133">Transmembrane helix</keyword>
<name>A0ABR5Z1N4_9GAMM</name>
<evidence type="ECO:0000259" key="4">
    <source>
        <dbReference type="PROSITE" id="PS51371"/>
    </source>
</evidence>
<gene>
    <name evidence="5" type="ORF">G7026_12065</name>
</gene>
<dbReference type="InterPro" id="IPR051257">
    <property type="entry name" value="Diverse_CBS-Domain"/>
</dbReference>
<evidence type="ECO:0000313" key="5">
    <source>
        <dbReference type="EMBL" id="MBA1274092.1"/>
    </source>
</evidence>
<dbReference type="RefSeq" id="WP_181071059.1">
    <property type="nucleotide sequence ID" value="NZ_JAAMRF010000005.1"/>
</dbReference>
<evidence type="ECO:0000256" key="3">
    <source>
        <dbReference type="SAM" id="Phobius"/>
    </source>
</evidence>